<dbReference type="GO" id="GO:0002020">
    <property type="term" value="F:protease binding"/>
    <property type="evidence" value="ECO:0007669"/>
    <property type="project" value="TreeGrafter"/>
</dbReference>
<evidence type="ECO:0000313" key="8">
    <source>
        <dbReference type="Proteomes" id="UP000596742"/>
    </source>
</evidence>
<dbReference type="InterPro" id="IPR001134">
    <property type="entry name" value="Netrin_domain"/>
</dbReference>
<keyword evidence="8" id="KW-1185">Reference proteome</keyword>
<comment type="subcellular location">
    <subcellularLocation>
        <location evidence="1">Secreted</location>
    </subcellularLocation>
</comment>
<dbReference type="SUPFAM" id="SSF50242">
    <property type="entry name" value="TIMP-like"/>
    <property type="match status" value="1"/>
</dbReference>
<keyword evidence="4" id="KW-0862">Zinc</keyword>
<dbReference type="AlphaFoldDB" id="A0A8B6G5H3"/>
<dbReference type="GO" id="GO:0046872">
    <property type="term" value="F:metal ion binding"/>
    <property type="evidence" value="ECO:0007669"/>
    <property type="project" value="UniProtKB-KW"/>
</dbReference>
<sequence length="188" mass="21404">MTNSVHSCSCRGYRHPQNEFCSADYVLYGKVTKETLIPGPPDDVNNNLATWEYTFKIIFKMKGVTQGVGQDVVIETRGNGALCGVRFDVGQSYILMGGKKPDGTKTIYLCNFRSALGTLSPFQTFYLFTRRSDSYNFNCRRRCKIGPKSIGCKYQSENPNDKTTRCLAQNALCKRERRRCRWVNNETC</sequence>
<evidence type="ECO:0000256" key="5">
    <source>
        <dbReference type="PIRSR" id="PIRSR601820-3"/>
    </source>
</evidence>
<evidence type="ECO:0000313" key="7">
    <source>
        <dbReference type="EMBL" id="VDI58919.1"/>
    </source>
</evidence>
<feature type="binding site" evidence="4">
    <location>
        <position position="8"/>
    </location>
    <ligand>
        <name>Zn(2+)</name>
        <dbReference type="ChEBI" id="CHEBI:29105"/>
        <note>ligand shared with metalloproteinase partner</note>
    </ligand>
</feature>
<dbReference type="OrthoDB" id="6102021at2759"/>
<keyword evidence="3 5" id="KW-1015">Disulfide bond</keyword>
<keyword evidence="4" id="KW-0479">Metal-binding</keyword>
<feature type="disulfide bond" evidence="5">
    <location>
        <begin position="21"/>
        <end position="139"/>
    </location>
</feature>
<dbReference type="GO" id="GO:0031012">
    <property type="term" value="C:extracellular matrix"/>
    <property type="evidence" value="ECO:0007669"/>
    <property type="project" value="TreeGrafter"/>
</dbReference>
<protein>
    <submittedName>
        <fullName evidence="7">Metalloproteinase inhibitor 3</fullName>
    </submittedName>
</protein>
<evidence type="ECO:0000256" key="1">
    <source>
        <dbReference type="ARBA" id="ARBA00004613"/>
    </source>
</evidence>
<dbReference type="PROSITE" id="PS50189">
    <property type="entry name" value="NTR"/>
    <property type="match status" value="1"/>
</dbReference>
<name>A0A8B6G5H3_MYTGA</name>
<keyword evidence="2" id="KW-0964">Secreted</keyword>
<proteinExistence type="predicted"/>
<dbReference type="Gene3D" id="2.40.50.120">
    <property type="match status" value="1"/>
</dbReference>
<dbReference type="GO" id="GO:0008191">
    <property type="term" value="F:metalloendopeptidase inhibitor activity"/>
    <property type="evidence" value="ECO:0007669"/>
    <property type="project" value="InterPro"/>
</dbReference>
<dbReference type="InterPro" id="IPR008993">
    <property type="entry name" value="TIMP-like_OB-fold"/>
</dbReference>
<evidence type="ECO:0000256" key="4">
    <source>
        <dbReference type="PIRSR" id="PIRSR601820-1"/>
    </source>
</evidence>
<dbReference type="GO" id="GO:0051045">
    <property type="term" value="P:negative regulation of membrane protein ectodomain proteolysis"/>
    <property type="evidence" value="ECO:0007669"/>
    <property type="project" value="TreeGrafter"/>
</dbReference>
<dbReference type="PANTHER" id="PTHR11844">
    <property type="entry name" value="METALLOPROTEASE INHIBITOR"/>
    <property type="match status" value="1"/>
</dbReference>
<dbReference type="EMBL" id="UYJE01007895">
    <property type="protein sequence ID" value="VDI58919.1"/>
    <property type="molecule type" value="Genomic_DNA"/>
</dbReference>
<gene>
    <name evidence="7" type="ORF">MGAL_10B023247</name>
</gene>
<evidence type="ECO:0000256" key="3">
    <source>
        <dbReference type="ARBA" id="ARBA00023157"/>
    </source>
</evidence>
<feature type="domain" description="NTR" evidence="6">
    <location>
        <begin position="8"/>
        <end position="152"/>
    </location>
</feature>
<dbReference type="Pfam" id="PF00965">
    <property type="entry name" value="TIMP"/>
    <property type="match status" value="1"/>
</dbReference>
<feature type="disulfide bond" evidence="5">
    <location>
        <begin position="8"/>
        <end position="83"/>
    </location>
</feature>
<dbReference type="SMART" id="SM00206">
    <property type="entry name" value="NTR"/>
    <property type="match status" value="1"/>
</dbReference>
<evidence type="ECO:0000259" key="6">
    <source>
        <dbReference type="PROSITE" id="PS50189"/>
    </source>
</evidence>
<comment type="caution">
    <text evidence="7">The sequence shown here is derived from an EMBL/GenBank/DDBJ whole genome shotgun (WGS) entry which is preliminary data.</text>
</comment>
<dbReference type="InterPro" id="IPR001820">
    <property type="entry name" value="TIMP"/>
</dbReference>
<reference evidence="7" key="1">
    <citation type="submission" date="2018-11" db="EMBL/GenBank/DDBJ databases">
        <authorList>
            <person name="Alioto T."/>
            <person name="Alioto T."/>
        </authorList>
    </citation>
    <scope>NUCLEOTIDE SEQUENCE</scope>
</reference>
<evidence type="ECO:0000256" key="2">
    <source>
        <dbReference type="ARBA" id="ARBA00022525"/>
    </source>
</evidence>
<feature type="disulfide bond" evidence="5">
    <location>
        <begin position="10"/>
        <end position="110"/>
    </location>
</feature>
<dbReference type="Proteomes" id="UP000596742">
    <property type="component" value="Unassembled WGS sequence"/>
</dbReference>
<feature type="disulfide bond" evidence="5">
    <location>
        <begin position="143"/>
        <end position="180"/>
    </location>
</feature>
<dbReference type="PANTHER" id="PTHR11844:SF25">
    <property type="entry name" value="NTR DOMAIN-CONTAINING PROTEIN"/>
    <property type="match status" value="1"/>
</dbReference>
<organism evidence="7 8">
    <name type="scientific">Mytilus galloprovincialis</name>
    <name type="common">Mediterranean mussel</name>
    <dbReference type="NCBI Taxonomy" id="29158"/>
    <lineage>
        <taxon>Eukaryota</taxon>
        <taxon>Metazoa</taxon>
        <taxon>Spiralia</taxon>
        <taxon>Lophotrochozoa</taxon>
        <taxon>Mollusca</taxon>
        <taxon>Bivalvia</taxon>
        <taxon>Autobranchia</taxon>
        <taxon>Pteriomorphia</taxon>
        <taxon>Mytilida</taxon>
        <taxon>Mytiloidea</taxon>
        <taxon>Mytilidae</taxon>
        <taxon>Mytilinae</taxon>
        <taxon>Mytilus</taxon>
    </lineage>
</organism>
<dbReference type="GO" id="GO:0005615">
    <property type="term" value="C:extracellular space"/>
    <property type="evidence" value="ECO:0007669"/>
    <property type="project" value="TreeGrafter"/>
</dbReference>
<accession>A0A8B6G5H3</accession>